<feature type="region of interest" description="Disordered" evidence="1">
    <location>
        <begin position="1"/>
        <end position="163"/>
    </location>
</feature>
<evidence type="ECO:0000256" key="1">
    <source>
        <dbReference type="SAM" id="MobiDB-lite"/>
    </source>
</evidence>
<keyword evidence="3" id="KW-1185">Reference proteome</keyword>
<dbReference type="Proteomes" id="UP001215598">
    <property type="component" value="Unassembled WGS sequence"/>
</dbReference>
<feature type="compositionally biased region" description="Polar residues" evidence="1">
    <location>
        <begin position="130"/>
        <end position="139"/>
    </location>
</feature>
<protein>
    <submittedName>
        <fullName evidence="2">Uncharacterized protein</fullName>
    </submittedName>
</protein>
<evidence type="ECO:0000313" key="2">
    <source>
        <dbReference type="EMBL" id="KAJ7762675.1"/>
    </source>
</evidence>
<reference evidence="2" key="1">
    <citation type="submission" date="2023-03" db="EMBL/GenBank/DDBJ databases">
        <title>Massive genome expansion in bonnet fungi (Mycena s.s.) driven by repeated elements and novel gene families across ecological guilds.</title>
        <authorList>
            <consortium name="Lawrence Berkeley National Laboratory"/>
            <person name="Harder C.B."/>
            <person name="Miyauchi S."/>
            <person name="Viragh M."/>
            <person name="Kuo A."/>
            <person name="Thoen E."/>
            <person name="Andreopoulos B."/>
            <person name="Lu D."/>
            <person name="Skrede I."/>
            <person name="Drula E."/>
            <person name="Henrissat B."/>
            <person name="Morin E."/>
            <person name="Kohler A."/>
            <person name="Barry K."/>
            <person name="LaButti K."/>
            <person name="Morin E."/>
            <person name="Salamov A."/>
            <person name="Lipzen A."/>
            <person name="Mereny Z."/>
            <person name="Hegedus B."/>
            <person name="Baldrian P."/>
            <person name="Stursova M."/>
            <person name="Weitz H."/>
            <person name="Taylor A."/>
            <person name="Grigoriev I.V."/>
            <person name="Nagy L.G."/>
            <person name="Martin F."/>
            <person name="Kauserud H."/>
        </authorList>
    </citation>
    <scope>NUCLEOTIDE SEQUENCE</scope>
    <source>
        <strain evidence="2">CBHHK182m</strain>
    </source>
</reference>
<evidence type="ECO:0000313" key="3">
    <source>
        <dbReference type="Proteomes" id="UP001215598"/>
    </source>
</evidence>
<proteinExistence type="predicted"/>
<accession>A0AAD7JDN5</accession>
<gene>
    <name evidence="2" type="ORF">B0H16DRAFT_519030</name>
</gene>
<dbReference type="AlphaFoldDB" id="A0AAD7JDN5"/>
<dbReference type="EMBL" id="JARKIB010000032">
    <property type="protein sequence ID" value="KAJ7762675.1"/>
    <property type="molecule type" value="Genomic_DNA"/>
</dbReference>
<feature type="compositionally biased region" description="Polar residues" evidence="1">
    <location>
        <begin position="93"/>
        <end position="105"/>
    </location>
</feature>
<name>A0AAD7JDN5_9AGAR</name>
<organism evidence="2 3">
    <name type="scientific">Mycena metata</name>
    <dbReference type="NCBI Taxonomy" id="1033252"/>
    <lineage>
        <taxon>Eukaryota</taxon>
        <taxon>Fungi</taxon>
        <taxon>Dikarya</taxon>
        <taxon>Basidiomycota</taxon>
        <taxon>Agaricomycotina</taxon>
        <taxon>Agaricomycetes</taxon>
        <taxon>Agaricomycetidae</taxon>
        <taxon>Agaricales</taxon>
        <taxon>Marasmiineae</taxon>
        <taxon>Mycenaceae</taxon>
        <taxon>Mycena</taxon>
    </lineage>
</organism>
<comment type="caution">
    <text evidence="2">The sequence shown here is derived from an EMBL/GenBank/DDBJ whole genome shotgun (WGS) entry which is preliminary data.</text>
</comment>
<sequence>MKCTGHPSRVCAANTHSRSIRLDEGAYRTHHHGPPRIPAGTRMPAPSRHPAPTHGSPAHRWRPTPDACLPSRPPPAPAVLQSSASAPRRTHLHPSNTSIARTPTCTCKHRVGAAAAGAPRLSPRKPHTPTPSHSVTLNKTPKPDSPNAQHLPPPRSPFPSARGRNAAASIWCACSRRWAGR</sequence>